<dbReference type="GO" id="GO:0006508">
    <property type="term" value="P:proteolysis"/>
    <property type="evidence" value="ECO:0007669"/>
    <property type="project" value="UniProtKB-KW"/>
</dbReference>
<evidence type="ECO:0000313" key="4">
    <source>
        <dbReference type="Proteomes" id="UP000288805"/>
    </source>
</evidence>
<sequence>MNYEDNSYSKGVFVCDEVTLKPDVFPKFQFGCGDSGGGDFGSASGKAISASPSLKFTRLLNPSSGSVYFVELIGISVAKKRLNVSSSLFASPGTIIDSGTVITHLPTAAYEALRTAFQQEMLHCPSVSPPPQEKPLDTCYNLKGCGGRNIKLPEIVLHFVGEVDVSLHPSGILWPMGT</sequence>
<dbReference type="EMBL" id="QGNW01000452">
    <property type="protein sequence ID" value="RVW70872.1"/>
    <property type="molecule type" value="Genomic_DNA"/>
</dbReference>
<dbReference type="AlphaFoldDB" id="A0A438GF92"/>
<dbReference type="Proteomes" id="UP000288805">
    <property type="component" value="Unassembled WGS sequence"/>
</dbReference>
<dbReference type="SUPFAM" id="SSF50630">
    <property type="entry name" value="Acid proteases"/>
    <property type="match status" value="1"/>
</dbReference>
<dbReference type="PROSITE" id="PS51767">
    <property type="entry name" value="PEPTIDASE_A1"/>
    <property type="match status" value="1"/>
</dbReference>
<protein>
    <submittedName>
        <fullName evidence="3">Aspartyl protease family protein</fullName>
    </submittedName>
</protein>
<dbReference type="InterPro" id="IPR021109">
    <property type="entry name" value="Peptidase_aspartic_dom_sf"/>
</dbReference>
<dbReference type="PANTHER" id="PTHR13683">
    <property type="entry name" value="ASPARTYL PROTEASES"/>
    <property type="match status" value="1"/>
</dbReference>
<keyword evidence="3" id="KW-0645">Protease</keyword>
<comment type="caution">
    <text evidence="3">The sequence shown here is derived from an EMBL/GenBank/DDBJ whole genome shotgun (WGS) entry which is preliminary data.</text>
</comment>
<dbReference type="InterPro" id="IPR001461">
    <property type="entry name" value="Aspartic_peptidase_A1"/>
</dbReference>
<accession>A0A438GF92</accession>
<evidence type="ECO:0000313" key="3">
    <source>
        <dbReference type="EMBL" id="RVW70872.1"/>
    </source>
</evidence>
<dbReference type="Pfam" id="PF14541">
    <property type="entry name" value="TAXi_C"/>
    <property type="match status" value="1"/>
</dbReference>
<evidence type="ECO:0000256" key="1">
    <source>
        <dbReference type="ARBA" id="ARBA00007447"/>
    </source>
</evidence>
<dbReference type="GO" id="GO:0004190">
    <property type="term" value="F:aspartic-type endopeptidase activity"/>
    <property type="evidence" value="ECO:0007669"/>
    <property type="project" value="InterPro"/>
</dbReference>
<keyword evidence="3" id="KW-0378">Hydrolase</keyword>
<comment type="similarity">
    <text evidence="1">Belongs to the peptidase A1 family.</text>
</comment>
<dbReference type="InterPro" id="IPR033121">
    <property type="entry name" value="PEPTIDASE_A1"/>
</dbReference>
<feature type="domain" description="Peptidase A1" evidence="2">
    <location>
        <begin position="1"/>
        <end position="178"/>
    </location>
</feature>
<organism evidence="3 4">
    <name type="scientific">Vitis vinifera</name>
    <name type="common">Grape</name>
    <dbReference type="NCBI Taxonomy" id="29760"/>
    <lineage>
        <taxon>Eukaryota</taxon>
        <taxon>Viridiplantae</taxon>
        <taxon>Streptophyta</taxon>
        <taxon>Embryophyta</taxon>
        <taxon>Tracheophyta</taxon>
        <taxon>Spermatophyta</taxon>
        <taxon>Magnoliopsida</taxon>
        <taxon>eudicotyledons</taxon>
        <taxon>Gunneridae</taxon>
        <taxon>Pentapetalae</taxon>
        <taxon>rosids</taxon>
        <taxon>Vitales</taxon>
        <taxon>Vitaceae</taxon>
        <taxon>Viteae</taxon>
        <taxon>Vitis</taxon>
    </lineage>
</organism>
<gene>
    <name evidence="3" type="primary">VvCHDp000181_13</name>
    <name evidence="3" type="ORF">CK203_061426</name>
</gene>
<dbReference type="PANTHER" id="PTHR13683:SF750">
    <property type="entry name" value="ASPARTYL PROTEASE AED1"/>
    <property type="match status" value="1"/>
</dbReference>
<reference evidence="3 4" key="1">
    <citation type="journal article" date="2018" name="PLoS Genet.">
        <title>Population sequencing reveals clonal diversity and ancestral inbreeding in the grapevine cultivar Chardonnay.</title>
        <authorList>
            <person name="Roach M.J."/>
            <person name="Johnson D.L."/>
            <person name="Bohlmann J."/>
            <person name="van Vuuren H.J."/>
            <person name="Jones S.J."/>
            <person name="Pretorius I.S."/>
            <person name="Schmidt S.A."/>
            <person name="Borneman A.R."/>
        </authorList>
    </citation>
    <scope>NUCLEOTIDE SEQUENCE [LARGE SCALE GENOMIC DNA]</scope>
    <source>
        <strain evidence="4">cv. Chardonnay</strain>
        <tissue evidence="3">Leaf</tissue>
    </source>
</reference>
<name>A0A438GF92_VITVI</name>
<evidence type="ECO:0000259" key="2">
    <source>
        <dbReference type="PROSITE" id="PS51767"/>
    </source>
</evidence>
<dbReference type="InterPro" id="IPR032799">
    <property type="entry name" value="TAXi_C"/>
</dbReference>
<proteinExistence type="inferred from homology"/>
<dbReference type="Gene3D" id="2.40.70.10">
    <property type="entry name" value="Acid Proteases"/>
    <property type="match status" value="1"/>
</dbReference>